<keyword evidence="5" id="KW-0029">Amino-acid transport</keyword>
<keyword evidence="4 9" id="KW-0812">Transmembrane</keyword>
<dbReference type="CDD" id="cd06582">
    <property type="entry name" value="TM_PBP1_LivH_like"/>
    <property type="match status" value="1"/>
</dbReference>
<dbReference type="EMBL" id="FZOH01000003">
    <property type="protein sequence ID" value="SNS31562.1"/>
    <property type="molecule type" value="Genomic_DNA"/>
</dbReference>
<keyword evidence="3" id="KW-1003">Cell membrane</keyword>
<dbReference type="GO" id="GO:0022857">
    <property type="term" value="F:transmembrane transporter activity"/>
    <property type="evidence" value="ECO:0007669"/>
    <property type="project" value="InterPro"/>
</dbReference>
<dbReference type="InterPro" id="IPR001851">
    <property type="entry name" value="ABC_transp_permease"/>
</dbReference>
<feature type="transmembrane region" description="Helical" evidence="9">
    <location>
        <begin position="188"/>
        <end position="206"/>
    </location>
</feature>
<dbReference type="GO" id="GO:0006865">
    <property type="term" value="P:amino acid transport"/>
    <property type="evidence" value="ECO:0007669"/>
    <property type="project" value="UniProtKB-KW"/>
</dbReference>
<feature type="transmembrane region" description="Helical" evidence="9">
    <location>
        <begin position="262"/>
        <end position="282"/>
    </location>
</feature>
<comment type="subcellular location">
    <subcellularLocation>
        <location evidence="1">Cell membrane</location>
        <topology evidence="1">Multi-pass membrane protein</topology>
    </subcellularLocation>
</comment>
<evidence type="ECO:0000256" key="2">
    <source>
        <dbReference type="ARBA" id="ARBA00022448"/>
    </source>
</evidence>
<sequence>MTQFLSLLLNGISLGAIYALIALGFVIIFKASEVVSFTHGSLLLLGAYTMARLADPIGFLPAVLVGIVVTALAAFLIERLVINRLRGAPVISLAIVTIGVDIILLTELIRRIGPDILNVPHPWGGDSVRIGGVGISENRLIAMGVAGVLIIAFFVAFKYSSWGVAMRASAEDGEAAALMGIRQGRVSALAWIVAGVLAAVAALFLVGAPTPGVSAAAYTVALRAFPAAILGGLDSTGGALVGGLLIGITEAMAAGYQDQLSFLGRGFGEVAPYVVMIIVLLVRPSGLFGTKELTRV</sequence>
<gene>
    <name evidence="10" type="ORF">SAMN04488107_2169</name>
</gene>
<comment type="similarity">
    <text evidence="8">Belongs to the binding-protein-dependent transport system permease family. LivHM subfamily.</text>
</comment>
<dbReference type="InterPro" id="IPR052157">
    <property type="entry name" value="BCAA_transport_permease"/>
</dbReference>
<feature type="transmembrane region" description="Helical" evidence="9">
    <location>
        <begin position="140"/>
        <end position="157"/>
    </location>
</feature>
<dbReference type="PANTHER" id="PTHR11795">
    <property type="entry name" value="BRANCHED-CHAIN AMINO ACID TRANSPORT SYSTEM PERMEASE PROTEIN LIVH"/>
    <property type="match status" value="1"/>
</dbReference>
<evidence type="ECO:0000256" key="4">
    <source>
        <dbReference type="ARBA" id="ARBA00022692"/>
    </source>
</evidence>
<proteinExistence type="inferred from homology"/>
<dbReference type="PANTHER" id="PTHR11795:SF450">
    <property type="entry name" value="ABC TRANSPORTER PERMEASE PROTEIN"/>
    <property type="match status" value="1"/>
</dbReference>
<evidence type="ECO:0000256" key="9">
    <source>
        <dbReference type="SAM" id="Phobius"/>
    </source>
</evidence>
<dbReference type="GO" id="GO:0005886">
    <property type="term" value="C:plasma membrane"/>
    <property type="evidence" value="ECO:0007669"/>
    <property type="project" value="UniProtKB-SubCell"/>
</dbReference>
<evidence type="ECO:0000313" key="10">
    <source>
        <dbReference type="EMBL" id="SNS31562.1"/>
    </source>
</evidence>
<accession>A0A239DHW4</accession>
<keyword evidence="6 9" id="KW-1133">Transmembrane helix</keyword>
<dbReference type="AlphaFoldDB" id="A0A239DHW4"/>
<reference evidence="11" key="1">
    <citation type="submission" date="2017-06" db="EMBL/GenBank/DDBJ databases">
        <authorList>
            <person name="Varghese N."/>
            <person name="Submissions S."/>
        </authorList>
    </citation>
    <scope>NUCLEOTIDE SEQUENCE [LARGE SCALE GENOMIC DNA]</scope>
    <source>
        <strain evidence="11">DSM 45423</strain>
    </source>
</reference>
<feature type="transmembrane region" description="Helical" evidence="9">
    <location>
        <begin position="6"/>
        <end position="27"/>
    </location>
</feature>
<feature type="transmembrane region" description="Helical" evidence="9">
    <location>
        <begin position="89"/>
        <end position="109"/>
    </location>
</feature>
<dbReference type="OrthoDB" id="9807115at2"/>
<evidence type="ECO:0000313" key="11">
    <source>
        <dbReference type="Proteomes" id="UP000198386"/>
    </source>
</evidence>
<keyword evidence="2" id="KW-0813">Transport</keyword>
<evidence type="ECO:0000256" key="6">
    <source>
        <dbReference type="ARBA" id="ARBA00022989"/>
    </source>
</evidence>
<evidence type="ECO:0000256" key="7">
    <source>
        <dbReference type="ARBA" id="ARBA00023136"/>
    </source>
</evidence>
<keyword evidence="7 9" id="KW-0472">Membrane</keyword>
<evidence type="ECO:0000256" key="8">
    <source>
        <dbReference type="ARBA" id="ARBA00037998"/>
    </source>
</evidence>
<protein>
    <submittedName>
        <fullName evidence="10">Branched-chain amino acid transport system permease protein</fullName>
    </submittedName>
</protein>
<evidence type="ECO:0000256" key="3">
    <source>
        <dbReference type="ARBA" id="ARBA00022475"/>
    </source>
</evidence>
<evidence type="ECO:0000256" key="5">
    <source>
        <dbReference type="ARBA" id="ARBA00022970"/>
    </source>
</evidence>
<dbReference type="Proteomes" id="UP000198386">
    <property type="component" value="Unassembled WGS sequence"/>
</dbReference>
<dbReference type="RefSeq" id="WP_089403856.1">
    <property type="nucleotide sequence ID" value="NZ_FZOH01000003.1"/>
</dbReference>
<organism evidence="10 11">
    <name type="scientific">Geodermatophilus saharensis</name>
    <dbReference type="NCBI Taxonomy" id="1137994"/>
    <lineage>
        <taxon>Bacteria</taxon>
        <taxon>Bacillati</taxon>
        <taxon>Actinomycetota</taxon>
        <taxon>Actinomycetes</taxon>
        <taxon>Geodermatophilales</taxon>
        <taxon>Geodermatophilaceae</taxon>
        <taxon>Geodermatophilus</taxon>
    </lineage>
</organism>
<feature type="transmembrane region" description="Helical" evidence="9">
    <location>
        <begin position="57"/>
        <end position="77"/>
    </location>
</feature>
<name>A0A239DHW4_9ACTN</name>
<dbReference type="Pfam" id="PF02653">
    <property type="entry name" value="BPD_transp_2"/>
    <property type="match status" value="1"/>
</dbReference>
<keyword evidence="11" id="KW-1185">Reference proteome</keyword>
<evidence type="ECO:0000256" key="1">
    <source>
        <dbReference type="ARBA" id="ARBA00004651"/>
    </source>
</evidence>